<protein>
    <submittedName>
        <fullName evidence="3">Unannotated protein</fullName>
    </submittedName>
</protein>
<dbReference type="SUPFAM" id="SSF51161">
    <property type="entry name" value="Trimeric LpxA-like enzymes"/>
    <property type="match status" value="1"/>
</dbReference>
<evidence type="ECO:0000256" key="2">
    <source>
        <dbReference type="ARBA" id="ARBA00023315"/>
    </source>
</evidence>
<dbReference type="PROSITE" id="PS00101">
    <property type="entry name" value="HEXAPEP_TRANSFERASES"/>
    <property type="match status" value="1"/>
</dbReference>
<dbReference type="PANTHER" id="PTHR43300:SF12">
    <property type="entry name" value="CHLORAMPHENICOL ACETYLTRANSFERASE"/>
    <property type="match status" value="1"/>
</dbReference>
<dbReference type="GO" id="GO:0016746">
    <property type="term" value="F:acyltransferase activity"/>
    <property type="evidence" value="ECO:0007669"/>
    <property type="project" value="UniProtKB-KW"/>
</dbReference>
<dbReference type="InterPro" id="IPR011004">
    <property type="entry name" value="Trimer_LpxA-like_sf"/>
</dbReference>
<dbReference type="PANTHER" id="PTHR43300">
    <property type="entry name" value="ACETYLTRANSFERASE"/>
    <property type="match status" value="1"/>
</dbReference>
<keyword evidence="2" id="KW-0012">Acyltransferase</keyword>
<reference evidence="3" key="1">
    <citation type="submission" date="2020-05" db="EMBL/GenBank/DDBJ databases">
        <authorList>
            <person name="Chiriac C."/>
            <person name="Salcher M."/>
            <person name="Ghai R."/>
            <person name="Kavagutti S V."/>
        </authorList>
    </citation>
    <scope>NUCLEOTIDE SEQUENCE</scope>
</reference>
<dbReference type="InterPro" id="IPR050179">
    <property type="entry name" value="Trans_hexapeptide_repeat"/>
</dbReference>
<evidence type="ECO:0000256" key="1">
    <source>
        <dbReference type="ARBA" id="ARBA00022679"/>
    </source>
</evidence>
<organism evidence="3">
    <name type="scientific">freshwater metagenome</name>
    <dbReference type="NCBI Taxonomy" id="449393"/>
    <lineage>
        <taxon>unclassified sequences</taxon>
        <taxon>metagenomes</taxon>
        <taxon>ecological metagenomes</taxon>
    </lineage>
</organism>
<dbReference type="Gene3D" id="2.160.10.10">
    <property type="entry name" value="Hexapeptide repeat proteins"/>
    <property type="match status" value="1"/>
</dbReference>
<accession>A0A6J6DCL0</accession>
<name>A0A6J6DCL0_9ZZZZ</name>
<dbReference type="InterPro" id="IPR018357">
    <property type="entry name" value="Hexapep_transf_CS"/>
</dbReference>
<gene>
    <name evidence="3" type="ORF">UFOPK1493_01834</name>
</gene>
<sequence>MSVYTDSELAEFGFASIGHDVRIDRRAAIFGAPSIHIGSHVRIDCFAVITAGAAEVIIGAYTHIAPHTYVSGAQGGVTLGYGAGLAPFVALYSAVEDYTRGHLTNPSVPQDLRETKVGPIVIAPHAAIGSSSVVLCGLTVGFGASVGALSLVSRRVRPFEVVHGNPIRRTGVRARTELLERDAELRRRAEAEGIQLPPIDGLA</sequence>
<dbReference type="AlphaFoldDB" id="A0A6J6DCL0"/>
<proteinExistence type="predicted"/>
<evidence type="ECO:0000313" key="3">
    <source>
        <dbReference type="EMBL" id="CAB4561730.1"/>
    </source>
</evidence>
<dbReference type="EMBL" id="CAEZSR010000062">
    <property type="protein sequence ID" value="CAB4561730.1"/>
    <property type="molecule type" value="Genomic_DNA"/>
</dbReference>
<keyword evidence="1" id="KW-0808">Transferase</keyword>